<dbReference type="InterPro" id="IPR000184">
    <property type="entry name" value="Bac_surfAg_D15"/>
</dbReference>
<dbReference type="GO" id="GO:0019867">
    <property type="term" value="C:outer membrane"/>
    <property type="evidence" value="ECO:0007669"/>
    <property type="project" value="InterPro"/>
</dbReference>
<feature type="domain" description="Bacterial surface antigen (D15)" evidence="3">
    <location>
        <begin position="358"/>
        <end position="543"/>
    </location>
</feature>
<evidence type="ECO:0000313" key="4">
    <source>
        <dbReference type="EMBL" id="WPU64337.1"/>
    </source>
</evidence>
<proteinExistence type="predicted"/>
<dbReference type="AlphaFoldDB" id="A0AAX4HMF9"/>
<evidence type="ECO:0000259" key="3">
    <source>
        <dbReference type="Pfam" id="PF01103"/>
    </source>
</evidence>
<reference evidence="4 5" key="1">
    <citation type="submission" date="2023-11" db="EMBL/GenBank/DDBJ databases">
        <title>Peredibacter starrii A3.12.</title>
        <authorList>
            <person name="Mitchell R.J."/>
        </authorList>
    </citation>
    <scope>NUCLEOTIDE SEQUENCE [LARGE SCALE GENOMIC DNA]</scope>
    <source>
        <strain evidence="4 5">A3.12</strain>
    </source>
</reference>
<sequence length="543" mass="61948">MKLTETEELLVCGDPKSESYKVIPPYQASYFFTAFLQSRGFLKPQFETIDGVLHVDTGPIRRMKKIHVETENKKERHVVKKELHRRYNKEILNPNLLDALEKRSKKIVGDRGYPCADPKVMADAELQKVRITLNEGVAYPFGEVDKEEIKGLDENALDRYYPYKEKDTFSDQLLKLNEKRLLRAEVMQGTYYLNNCSPDMKDFKLSQYFILGPPRTIRFGVGASTELGPMARLRWSNNRYKSMASILALNAQASVRSQSLNGTADLFFWKNRPRRSLFTVVELSRQSQIDYEQSLLSFRPHMKWTYDSPRYLQTYTLGPTYEASTYHAQVDPNTKTYSAVNINGSSQLMSHSYEFFDIHPQEGSVFGFNFDFRHPSLGFTDPLLMLYGTYSEMKELGFVGKGAIIGAYRFNAGTTWVSDDVTLKSLPPSVKFYGGGSDDVRGFLLNTLPDNDGLGALTKLELKLEARKTYFVIESLEAFGFIDSAYFGAKSWDIDPRLWYSPGVGLRWLTKLGLVQGYVARGYVTNPYIDKGNFYYAGIGGTF</sequence>
<organism evidence="4 5">
    <name type="scientific">Peredibacter starrii</name>
    <dbReference type="NCBI Taxonomy" id="28202"/>
    <lineage>
        <taxon>Bacteria</taxon>
        <taxon>Pseudomonadati</taxon>
        <taxon>Bdellovibrionota</taxon>
        <taxon>Bacteriovoracia</taxon>
        <taxon>Bacteriovoracales</taxon>
        <taxon>Bacteriovoracaceae</taxon>
        <taxon>Peredibacter</taxon>
    </lineage>
</organism>
<dbReference type="EMBL" id="CP139487">
    <property type="protein sequence ID" value="WPU64337.1"/>
    <property type="molecule type" value="Genomic_DNA"/>
</dbReference>
<name>A0AAX4HMF9_9BACT</name>
<keyword evidence="5" id="KW-1185">Reference proteome</keyword>
<evidence type="ECO:0000256" key="1">
    <source>
        <dbReference type="ARBA" id="ARBA00004370"/>
    </source>
</evidence>
<dbReference type="Pfam" id="PF01103">
    <property type="entry name" value="Omp85"/>
    <property type="match status" value="1"/>
</dbReference>
<protein>
    <submittedName>
        <fullName evidence="4">BamA/TamA family outer membrane protein</fullName>
    </submittedName>
</protein>
<dbReference type="Proteomes" id="UP001324634">
    <property type="component" value="Chromosome"/>
</dbReference>
<evidence type="ECO:0000256" key="2">
    <source>
        <dbReference type="ARBA" id="ARBA00023136"/>
    </source>
</evidence>
<dbReference type="RefSeq" id="WP_321392954.1">
    <property type="nucleotide sequence ID" value="NZ_CP139487.1"/>
</dbReference>
<evidence type="ECO:0000313" key="5">
    <source>
        <dbReference type="Proteomes" id="UP001324634"/>
    </source>
</evidence>
<gene>
    <name evidence="4" type="ORF">SOO65_16705</name>
</gene>
<keyword evidence="2" id="KW-0472">Membrane</keyword>
<dbReference type="Gene3D" id="2.40.160.50">
    <property type="entry name" value="membrane protein fhac: a member of the omp85/tpsb transporter family"/>
    <property type="match status" value="1"/>
</dbReference>
<dbReference type="KEGG" id="psti:SOO65_16705"/>
<accession>A0AAX4HMF9</accession>
<comment type="subcellular location">
    <subcellularLocation>
        <location evidence="1">Membrane</location>
    </subcellularLocation>
</comment>